<feature type="compositionally biased region" description="Acidic residues" evidence="1">
    <location>
        <begin position="157"/>
        <end position="173"/>
    </location>
</feature>
<feature type="region of interest" description="Disordered" evidence="1">
    <location>
        <begin position="898"/>
        <end position="925"/>
    </location>
</feature>
<feature type="compositionally biased region" description="Acidic residues" evidence="1">
    <location>
        <begin position="245"/>
        <end position="254"/>
    </location>
</feature>
<dbReference type="InterPro" id="IPR024312">
    <property type="entry name" value="TACC_fungi"/>
</dbReference>
<keyword evidence="3" id="KW-1185">Reference proteome</keyword>
<feature type="compositionally biased region" description="Low complexity" evidence="1">
    <location>
        <begin position="1021"/>
        <end position="1043"/>
    </location>
</feature>
<dbReference type="HOGENOM" id="CLU_010168_1_0_1"/>
<feature type="compositionally biased region" description="Basic and acidic residues" evidence="1">
    <location>
        <begin position="983"/>
        <end position="993"/>
    </location>
</feature>
<proteinExistence type="predicted"/>
<dbReference type="AlphaFoldDB" id="S7Z654"/>
<feature type="compositionally biased region" description="Basic and acidic residues" evidence="1">
    <location>
        <begin position="503"/>
        <end position="518"/>
    </location>
</feature>
<feature type="compositionally biased region" description="Basic and acidic residues" evidence="1">
    <location>
        <begin position="318"/>
        <end position="330"/>
    </location>
</feature>
<feature type="compositionally biased region" description="Polar residues" evidence="1">
    <location>
        <begin position="460"/>
        <end position="480"/>
    </location>
</feature>
<dbReference type="Proteomes" id="UP000019376">
    <property type="component" value="Unassembled WGS sequence"/>
</dbReference>
<evidence type="ECO:0000313" key="3">
    <source>
        <dbReference type="Proteomes" id="UP000019376"/>
    </source>
</evidence>
<accession>S7Z654</accession>
<dbReference type="eggNOG" id="ENOG502S2YR">
    <property type="taxonomic scope" value="Eukaryota"/>
</dbReference>
<feature type="compositionally biased region" description="Basic and acidic residues" evidence="1">
    <location>
        <begin position="359"/>
        <end position="371"/>
    </location>
</feature>
<feature type="compositionally biased region" description="Basic and acidic residues" evidence="1">
    <location>
        <begin position="202"/>
        <end position="218"/>
    </location>
</feature>
<evidence type="ECO:0000256" key="1">
    <source>
        <dbReference type="SAM" id="MobiDB-lite"/>
    </source>
</evidence>
<organism evidence="2 3">
    <name type="scientific">Penicillium oxalicum (strain 114-2 / CGMCC 5302)</name>
    <name type="common">Penicillium decumbens</name>
    <dbReference type="NCBI Taxonomy" id="933388"/>
    <lineage>
        <taxon>Eukaryota</taxon>
        <taxon>Fungi</taxon>
        <taxon>Dikarya</taxon>
        <taxon>Ascomycota</taxon>
        <taxon>Pezizomycotina</taxon>
        <taxon>Eurotiomycetes</taxon>
        <taxon>Eurotiomycetidae</taxon>
        <taxon>Eurotiales</taxon>
        <taxon>Aspergillaceae</taxon>
        <taxon>Penicillium</taxon>
    </lineage>
</organism>
<feature type="compositionally biased region" description="Basic and acidic residues" evidence="1">
    <location>
        <begin position="1003"/>
        <end position="1017"/>
    </location>
</feature>
<feature type="compositionally biased region" description="Basic and acidic residues" evidence="1">
    <location>
        <begin position="174"/>
        <end position="192"/>
    </location>
</feature>
<dbReference type="PhylomeDB" id="S7Z654"/>
<feature type="compositionally biased region" description="Basic and acidic residues" evidence="1">
    <location>
        <begin position="417"/>
        <end position="437"/>
    </location>
</feature>
<dbReference type="OrthoDB" id="5367584at2759"/>
<feature type="compositionally biased region" description="Low complexity" evidence="1">
    <location>
        <begin position="800"/>
        <end position="814"/>
    </location>
</feature>
<feature type="compositionally biased region" description="Polar residues" evidence="1">
    <location>
        <begin position="372"/>
        <end position="383"/>
    </location>
</feature>
<feature type="region of interest" description="Disordered" evidence="1">
    <location>
        <begin position="552"/>
        <end position="613"/>
    </location>
</feature>
<sequence length="1098" mass="122109">MAGSSPFLAKPIDAPLNGAEPGMLSSPLKQTWTRSRDDTRSQSPEAVLEDDAENYLSSHDYDRRNDFHENDEYNGHDDQNYEQDYDNRQHPDDVEDEEPASSPFRYQAREDTVDFQKMRPQTNHPHSSFPGMRHRFAIEEEDEPPSSPFRPNVRDVNEEEYIEEERGDEEEGEERLRDVQRLSPGLDRRLAYEDPVSSPFRADVHEDDVGYKHARDMSNSRSPVMEGLDEQEEQEASSPFRPDIQEELNDGVDTFEERERSPVQKEVISREEMMRNAPADALNSPFRPEIVAEMTSSSATRVLKRESFGGRPTQSPKGPRESPFRHDRENSIAARRAQELQQQTFERRLSASKAMSSKLGDDEALPARRDSSPTASRRSSGPQTAEAPRNSPPKARAVPRASLGLENHRASTTPQKRPFDQTPHDHDEHSEEKERYKKGMVSRDVSPAIHADFEEEPSVIRNQSYESATGDNYDRSTVGNSVVEDRHNEGMSTVLHNDEDDERFERADMHAAHGGEDHDPMDDTGFSDFSVLPDMTSFAKLRADSPVKAMRGSVGHLAGPPSASAYRHSLAPSTPGTARKSYRASALLDAGSQVGSPTPRRRESRDVGYGAESSNLLDLTDQMNFYPRQSMPGARYSPNRRSPMRAMRQSIRTPSKMSSLLDFDIPPAPTPRSLPSITPRELESLKSGFMSEISSLKATLSGKEAEVASLKTAVADAERRVGEALEEVRNEAARKDELEMEQAEWDRRGKEMETVLRSVRDELENGEHERERLVHRAEEAEKSKEHLEGRVVELETQLTSARASSAASAPRPNSGVESRPASQSTEATAREVQEAVEKVARELHTLYKSKHETKVAALKKSYETRWEKRLREVEKKLAAALEESDRLRIERDTAQAESMAAANANMGARENDEYEAEKQGLEAQIEGLQHEIAALKEDGERLRSELKSERAEKGELVAAVDEWLAMQQGGVAPAQGVASHEPSQVRESDRERQVSLSSAGGYDEERRVSPEVAERQNPRVGRAGSHSDSRSGSSSGPGLASSGMRAAGAGEKRIPRFGAPAGHSRGQSGNKSGIAMPTPGRGGIMSSIERMGRGTGGV</sequence>
<feature type="compositionally biased region" description="Basic and acidic residues" evidence="1">
    <location>
        <begin position="255"/>
        <end position="274"/>
    </location>
</feature>
<feature type="region of interest" description="Disordered" evidence="1">
    <location>
        <begin position="627"/>
        <end position="659"/>
    </location>
</feature>
<dbReference type="Pfam" id="PF12709">
    <property type="entry name" value="Fungal_TACC"/>
    <property type="match status" value="1"/>
</dbReference>
<protein>
    <submittedName>
        <fullName evidence="2">Uncharacterized protein</fullName>
    </submittedName>
</protein>
<feature type="region of interest" description="Disordered" evidence="1">
    <location>
        <begin position="1"/>
        <end position="111"/>
    </location>
</feature>
<dbReference type="STRING" id="933388.S7Z654"/>
<feature type="compositionally biased region" description="Basic and acidic residues" evidence="1">
    <location>
        <begin position="760"/>
        <end position="793"/>
    </location>
</feature>
<feature type="region of interest" description="Disordered" evidence="1">
    <location>
        <begin position="138"/>
        <end position="528"/>
    </location>
</feature>
<feature type="region of interest" description="Disordered" evidence="1">
    <location>
        <begin position="760"/>
        <end position="833"/>
    </location>
</feature>
<gene>
    <name evidence="2" type="ORF">PDE_00956</name>
</gene>
<reference evidence="2 3" key="1">
    <citation type="journal article" date="2013" name="PLoS ONE">
        <title>Genomic and secretomic analyses reveal unique features of the lignocellulolytic enzyme system of Penicillium decumbens.</title>
        <authorList>
            <person name="Liu G."/>
            <person name="Zhang L."/>
            <person name="Wei X."/>
            <person name="Zou G."/>
            <person name="Qin Y."/>
            <person name="Ma L."/>
            <person name="Li J."/>
            <person name="Zheng H."/>
            <person name="Wang S."/>
            <person name="Wang C."/>
            <person name="Xun L."/>
            <person name="Zhao G.-P."/>
            <person name="Zhou Z."/>
            <person name="Qu Y."/>
        </authorList>
    </citation>
    <scope>NUCLEOTIDE SEQUENCE [LARGE SCALE GENOMIC DNA]</scope>
    <source>
        <strain evidence="3">114-2 / CGMCC 5302</strain>
    </source>
</reference>
<name>S7Z654_PENO1</name>
<dbReference type="EMBL" id="KB644408">
    <property type="protein sequence ID" value="EPS26020.1"/>
    <property type="molecule type" value="Genomic_DNA"/>
</dbReference>
<feature type="region of interest" description="Disordered" evidence="1">
    <location>
        <begin position="970"/>
        <end position="1098"/>
    </location>
</feature>
<feature type="compositionally biased region" description="Basic and acidic residues" evidence="1">
    <location>
        <begin position="59"/>
        <end position="92"/>
    </location>
</feature>
<feature type="compositionally biased region" description="Low complexity" evidence="1">
    <location>
        <begin position="898"/>
        <end position="908"/>
    </location>
</feature>
<evidence type="ECO:0000313" key="2">
    <source>
        <dbReference type="EMBL" id="EPS26020.1"/>
    </source>
</evidence>